<dbReference type="GO" id="GO:0005886">
    <property type="term" value="C:plasma membrane"/>
    <property type="evidence" value="ECO:0007669"/>
    <property type="project" value="UniProtKB-SubCell"/>
</dbReference>
<dbReference type="Pfam" id="PF07670">
    <property type="entry name" value="Gate"/>
    <property type="match status" value="1"/>
</dbReference>
<evidence type="ECO:0008006" key="14">
    <source>
        <dbReference type="Google" id="ProtNLM"/>
    </source>
</evidence>
<accession>A0A8S1HBB1</accession>
<feature type="transmembrane region" description="Helical" evidence="8">
    <location>
        <begin position="51"/>
        <end position="74"/>
    </location>
</feature>
<dbReference type="InterPro" id="IPR011657">
    <property type="entry name" value="CNT_C_dom"/>
</dbReference>
<evidence type="ECO:0000259" key="9">
    <source>
        <dbReference type="Pfam" id="PF01773"/>
    </source>
</evidence>
<feature type="transmembrane region" description="Helical" evidence="8">
    <location>
        <begin position="179"/>
        <end position="199"/>
    </location>
</feature>
<evidence type="ECO:0000256" key="2">
    <source>
        <dbReference type="ARBA" id="ARBA00009033"/>
    </source>
</evidence>
<name>A0A8S1HBB1_9PELO</name>
<reference evidence="12" key="1">
    <citation type="submission" date="2020-10" db="EMBL/GenBank/DDBJ databases">
        <authorList>
            <person name="Kikuchi T."/>
        </authorList>
    </citation>
    <scope>NUCLEOTIDE SEQUENCE</scope>
    <source>
        <strain evidence="12">NKZ352</strain>
    </source>
</reference>
<feature type="transmembrane region" description="Helical" evidence="8">
    <location>
        <begin position="156"/>
        <end position="173"/>
    </location>
</feature>
<dbReference type="GO" id="GO:0005415">
    <property type="term" value="F:nucleoside:sodium symporter activity"/>
    <property type="evidence" value="ECO:0007669"/>
    <property type="project" value="TreeGrafter"/>
</dbReference>
<comment type="subcellular location">
    <subcellularLocation>
        <location evidence="1">Cell membrane</location>
        <topology evidence="1">Multi-pass membrane protein</topology>
    </subcellularLocation>
</comment>
<feature type="transmembrane region" description="Helical" evidence="8">
    <location>
        <begin position="324"/>
        <end position="344"/>
    </location>
</feature>
<evidence type="ECO:0000256" key="3">
    <source>
        <dbReference type="ARBA" id="ARBA00022475"/>
    </source>
</evidence>
<comment type="caution">
    <text evidence="12">The sequence shown here is derived from an EMBL/GenBank/DDBJ whole genome shotgun (WGS) entry which is preliminary data.</text>
</comment>
<evidence type="ECO:0000259" key="11">
    <source>
        <dbReference type="Pfam" id="PF07670"/>
    </source>
</evidence>
<evidence type="ECO:0000259" key="10">
    <source>
        <dbReference type="Pfam" id="PF07662"/>
    </source>
</evidence>
<gene>
    <name evidence="12" type="ORF">CAUJ_LOCUS8351</name>
</gene>
<keyword evidence="4 8" id="KW-0812">Transmembrane</keyword>
<dbReference type="PANTHER" id="PTHR10590:SF4">
    <property type="entry name" value="SOLUTE CARRIER FAMILY 28 MEMBER 3"/>
    <property type="match status" value="1"/>
</dbReference>
<evidence type="ECO:0000256" key="1">
    <source>
        <dbReference type="ARBA" id="ARBA00004651"/>
    </source>
</evidence>
<feature type="transmembrane region" description="Helical" evidence="8">
    <location>
        <begin position="499"/>
        <end position="522"/>
    </location>
</feature>
<dbReference type="InterPro" id="IPR008276">
    <property type="entry name" value="C_nuclsd_transpt"/>
</dbReference>
<evidence type="ECO:0000256" key="7">
    <source>
        <dbReference type="SAM" id="MobiDB-lite"/>
    </source>
</evidence>
<dbReference type="OrthoDB" id="6075923at2759"/>
<evidence type="ECO:0000256" key="6">
    <source>
        <dbReference type="ARBA" id="ARBA00023136"/>
    </source>
</evidence>
<evidence type="ECO:0000256" key="4">
    <source>
        <dbReference type="ARBA" id="ARBA00022692"/>
    </source>
</evidence>
<feature type="transmembrane region" description="Helical" evidence="8">
    <location>
        <begin position="128"/>
        <end position="147"/>
    </location>
</feature>
<organism evidence="12 13">
    <name type="scientific">Caenorhabditis auriculariae</name>
    <dbReference type="NCBI Taxonomy" id="2777116"/>
    <lineage>
        <taxon>Eukaryota</taxon>
        <taxon>Metazoa</taxon>
        <taxon>Ecdysozoa</taxon>
        <taxon>Nematoda</taxon>
        <taxon>Chromadorea</taxon>
        <taxon>Rhabditida</taxon>
        <taxon>Rhabditina</taxon>
        <taxon>Rhabditomorpha</taxon>
        <taxon>Rhabditoidea</taxon>
        <taxon>Rhabditidae</taxon>
        <taxon>Peloderinae</taxon>
        <taxon>Caenorhabditis</taxon>
    </lineage>
</organism>
<sequence length="543" mass="59390">MVSDIDPETSKNHLENGENGTKYEKKPNIIEKSFTTTINSFSNTFAQLERIFGFLVKPVVIIGLLVLYHGFLVAAGIHNFRKAAPLIYITLFFWLCFIVVFIVDSELFQRFYARFTAAAERKLSRLRFASVIYNISLLIAVIALLIIDTISDPSRLRGLAGYAFFLVIMFLFSNNKLKINWGTVVSAFSLHFLVAYLILRWNTGKWLFQHIAQLIVKFLDYAQQGTAFVFGFIATPPNICGLTPVFIFTALQTLIYFGAVVALLFYFGVIQAVLKRLSWFMKLLVGTTGVESMNAWGTTFLGMSEAPIMLAPYLGKVTASEMHAILASGFACTSGTVFAAYISLGACPDYLLTSSLMSAPCSLGCAKLLFPETEKTESDEEELEIGHGNKGILESLSAGATAMMIFGYILFPVAYLMGVTGDSEQTLRVAELMGTKTIVNEFVAYKEMGEMQTKNQLLPRSAMIATYALCGFSNICSMGMQIETLGALAPAKKSIIVDVVVRALMAGAIACFMNATVAGILIDNPTFCTVGSGNNGTCFAIPS</sequence>
<evidence type="ECO:0000256" key="8">
    <source>
        <dbReference type="SAM" id="Phobius"/>
    </source>
</evidence>
<evidence type="ECO:0000313" key="13">
    <source>
        <dbReference type="Proteomes" id="UP000835052"/>
    </source>
</evidence>
<dbReference type="Proteomes" id="UP000835052">
    <property type="component" value="Unassembled WGS sequence"/>
</dbReference>
<keyword evidence="3" id="KW-1003">Cell membrane</keyword>
<feature type="domain" description="Concentrative nucleoside transporter N-terminal" evidence="9">
    <location>
        <begin position="160"/>
        <end position="232"/>
    </location>
</feature>
<feature type="region of interest" description="Disordered" evidence="7">
    <location>
        <begin position="1"/>
        <end position="22"/>
    </location>
</feature>
<feature type="transmembrane region" description="Helical" evidence="8">
    <location>
        <begin position="254"/>
        <end position="274"/>
    </location>
</feature>
<dbReference type="InterPro" id="IPR002668">
    <property type="entry name" value="CNT_N_dom"/>
</dbReference>
<dbReference type="PANTHER" id="PTHR10590">
    <property type="entry name" value="SODIUM/NUCLEOSIDE COTRANSPORTER"/>
    <property type="match status" value="1"/>
</dbReference>
<feature type="domain" description="Nucleoside transporter/FeoB GTPase Gate" evidence="11">
    <location>
        <begin position="248"/>
        <end position="345"/>
    </location>
</feature>
<feature type="compositionally biased region" description="Basic and acidic residues" evidence="7">
    <location>
        <begin position="8"/>
        <end position="22"/>
    </location>
</feature>
<feature type="transmembrane region" description="Helical" evidence="8">
    <location>
        <begin position="86"/>
        <end position="108"/>
    </location>
</feature>
<evidence type="ECO:0000313" key="12">
    <source>
        <dbReference type="EMBL" id="CAD6192432.1"/>
    </source>
</evidence>
<keyword evidence="6 8" id="KW-0472">Membrane</keyword>
<feature type="transmembrane region" description="Helical" evidence="8">
    <location>
        <begin position="227"/>
        <end position="248"/>
    </location>
</feature>
<evidence type="ECO:0000256" key="5">
    <source>
        <dbReference type="ARBA" id="ARBA00022989"/>
    </source>
</evidence>
<dbReference type="Pfam" id="PF07662">
    <property type="entry name" value="Nucleos_tra2_C"/>
    <property type="match status" value="1"/>
</dbReference>
<comment type="similarity">
    <text evidence="2">Belongs to the concentrative nucleoside transporter (CNT) (TC 2.A.41) family.</text>
</comment>
<dbReference type="InterPro" id="IPR011642">
    <property type="entry name" value="Gate_dom"/>
</dbReference>
<dbReference type="AlphaFoldDB" id="A0A8S1HBB1"/>
<dbReference type="EMBL" id="CAJGYM010000027">
    <property type="protein sequence ID" value="CAD6192432.1"/>
    <property type="molecule type" value="Genomic_DNA"/>
</dbReference>
<keyword evidence="13" id="KW-1185">Reference proteome</keyword>
<feature type="transmembrane region" description="Helical" evidence="8">
    <location>
        <begin position="391"/>
        <end position="411"/>
    </location>
</feature>
<protein>
    <recommendedName>
        <fullName evidence="14">Sodium/nucleoside cotransporter</fullName>
    </recommendedName>
</protein>
<feature type="domain" description="Concentrative nucleoside transporter C-terminal" evidence="10">
    <location>
        <begin position="401"/>
        <end position="519"/>
    </location>
</feature>
<proteinExistence type="inferred from homology"/>
<keyword evidence="5 8" id="KW-1133">Transmembrane helix</keyword>
<dbReference type="Pfam" id="PF01773">
    <property type="entry name" value="Nucleos_tra2_N"/>
    <property type="match status" value="1"/>
</dbReference>